<dbReference type="Proteomes" id="UP001501521">
    <property type="component" value="Unassembled WGS sequence"/>
</dbReference>
<feature type="transmembrane region" description="Helical" evidence="1">
    <location>
        <begin position="160"/>
        <end position="181"/>
    </location>
</feature>
<feature type="transmembrane region" description="Helical" evidence="1">
    <location>
        <begin position="28"/>
        <end position="46"/>
    </location>
</feature>
<reference evidence="3" key="1">
    <citation type="journal article" date="2019" name="Int. J. Syst. Evol. Microbiol.">
        <title>The Global Catalogue of Microorganisms (GCM) 10K type strain sequencing project: providing services to taxonomists for standard genome sequencing and annotation.</title>
        <authorList>
            <consortium name="The Broad Institute Genomics Platform"/>
            <consortium name="The Broad Institute Genome Sequencing Center for Infectious Disease"/>
            <person name="Wu L."/>
            <person name="Ma J."/>
        </authorList>
    </citation>
    <scope>NUCLEOTIDE SEQUENCE [LARGE SCALE GENOMIC DNA]</scope>
    <source>
        <strain evidence="3">JCM 19125</strain>
    </source>
</reference>
<keyword evidence="3" id="KW-1185">Reference proteome</keyword>
<keyword evidence="1" id="KW-0472">Membrane</keyword>
<accession>A0ABP9FHD8</accession>
<dbReference type="PANTHER" id="PTHR36844">
    <property type="entry name" value="PROTEASE PRSW"/>
    <property type="match status" value="1"/>
</dbReference>
<dbReference type="EMBL" id="BAABLV010000020">
    <property type="protein sequence ID" value="GAA4897774.1"/>
    <property type="molecule type" value="Genomic_DNA"/>
</dbReference>
<keyword evidence="1" id="KW-0812">Transmembrane</keyword>
<feature type="transmembrane region" description="Helical" evidence="1">
    <location>
        <begin position="89"/>
        <end position="111"/>
    </location>
</feature>
<feature type="transmembrane region" description="Helical" evidence="1">
    <location>
        <begin position="55"/>
        <end position="83"/>
    </location>
</feature>
<evidence type="ECO:0000313" key="2">
    <source>
        <dbReference type="EMBL" id="GAA4897774.1"/>
    </source>
</evidence>
<gene>
    <name evidence="2" type="ORF">GCM10025789_14680</name>
</gene>
<name>A0ABP9FHD8_9ACTN</name>
<sequence>MFLVVGGVGTLLGLLVFLDRPVTQSLVAVVTFTVVLALGVAFVRWLDKWEPEPPLFIIGAFVWGAGVSALISGIVNSVVGLSLQSESVAAIYSAPLIEESTKGLFLVIVLLSTRRGRAEFNSLTDAIVYGAMVGLGFAWIEHISYALMPETMVDSTQIIMIRLVLVAYLHPMLTIIVSIGIWAGLNARGPLRLGWPFLAWCLAVGLHFLHNSSMELLGDGGYLIAAGIELLVFTGLVIVGVVARRQERATLLQQLPALVHFGWITPLEAGWLHDLTARRRMVAAAGSEKGLLRDFIQNVTELALIRGRLDRAQRGGEPPESWIRLHGELADLVHHQRPEVHRILSGGGGWTQLPGAPGQLWGANPRS</sequence>
<evidence type="ECO:0000313" key="3">
    <source>
        <dbReference type="Proteomes" id="UP001501521"/>
    </source>
</evidence>
<proteinExistence type="predicted"/>
<dbReference type="Pfam" id="PF13367">
    <property type="entry name" value="PrsW-protease"/>
    <property type="match status" value="1"/>
</dbReference>
<organism evidence="2 3">
    <name type="scientific">Tessaracoccus lubricantis</name>
    <dbReference type="NCBI Taxonomy" id="545543"/>
    <lineage>
        <taxon>Bacteria</taxon>
        <taxon>Bacillati</taxon>
        <taxon>Actinomycetota</taxon>
        <taxon>Actinomycetes</taxon>
        <taxon>Propionibacteriales</taxon>
        <taxon>Propionibacteriaceae</taxon>
        <taxon>Tessaracoccus</taxon>
    </lineage>
</organism>
<feature type="transmembrane region" description="Helical" evidence="1">
    <location>
        <begin position="222"/>
        <end position="243"/>
    </location>
</feature>
<feature type="transmembrane region" description="Helical" evidence="1">
    <location>
        <begin position="123"/>
        <end position="140"/>
    </location>
</feature>
<keyword evidence="1" id="KW-1133">Transmembrane helix</keyword>
<protein>
    <recommendedName>
        <fullName evidence="4">PrsW family intramembrane metalloprotease</fullName>
    </recommendedName>
</protein>
<feature type="transmembrane region" description="Helical" evidence="1">
    <location>
        <begin position="193"/>
        <end position="210"/>
    </location>
</feature>
<comment type="caution">
    <text evidence="2">The sequence shown here is derived from an EMBL/GenBank/DDBJ whole genome shotgun (WGS) entry which is preliminary data.</text>
</comment>
<dbReference type="InterPro" id="IPR026898">
    <property type="entry name" value="PrsW"/>
</dbReference>
<evidence type="ECO:0000256" key="1">
    <source>
        <dbReference type="SAM" id="Phobius"/>
    </source>
</evidence>
<dbReference type="PANTHER" id="PTHR36844:SF1">
    <property type="entry name" value="PROTEASE PRSW"/>
    <property type="match status" value="1"/>
</dbReference>
<evidence type="ECO:0008006" key="4">
    <source>
        <dbReference type="Google" id="ProtNLM"/>
    </source>
</evidence>